<dbReference type="STRING" id="3880.A0A072VFY2"/>
<evidence type="ECO:0000313" key="9">
    <source>
        <dbReference type="EMBL" id="KEH40506.1"/>
    </source>
</evidence>
<feature type="zinc finger region" description="C3H1-type" evidence="6">
    <location>
        <begin position="1835"/>
        <end position="1861"/>
    </location>
</feature>
<accession>A0A072VFY2</accession>
<dbReference type="EMBL" id="CM001217">
    <property type="protein sequence ID" value="KEH40506.1"/>
    <property type="molecule type" value="Genomic_DNA"/>
</dbReference>
<feature type="compositionally biased region" description="Basic and acidic residues" evidence="7">
    <location>
        <begin position="977"/>
        <end position="996"/>
    </location>
</feature>
<dbReference type="KEGG" id="mtr:25482449"/>
<dbReference type="HOGENOM" id="CLU_001506_0_0_1"/>
<feature type="region of interest" description="Disordered" evidence="7">
    <location>
        <begin position="1323"/>
        <end position="1346"/>
    </location>
</feature>
<feature type="compositionally biased region" description="Basic residues" evidence="7">
    <location>
        <begin position="83"/>
        <end position="93"/>
    </location>
</feature>
<dbReference type="GO" id="GO:0005634">
    <property type="term" value="C:nucleus"/>
    <property type="evidence" value="ECO:0000318"/>
    <property type="project" value="GO_Central"/>
</dbReference>
<evidence type="ECO:0000256" key="6">
    <source>
        <dbReference type="PROSITE-ProRule" id="PRU00723"/>
    </source>
</evidence>
<evidence type="ECO:0000256" key="4">
    <source>
        <dbReference type="ARBA" id="ARBA00022833"/>
    </source>
</evidence>
<feature type="domain" description="C3H1-type" evidence="8">
    <location>
        <begin position="1884"/>
        <end position="1912"/>
    </location>
</feature>
<evidence type="ECO:0000313" key="11">
    <source>
        <dbReference type="Proteomes" id="UP000002051"/>
    </source>
</evidence>
<feature type="region of interest" description="Disordered" evidence="7">
    <location>
        <begin position="130"/>
        <end position="155"/>
    </location>
</feature>
<dbReference type="PANTHER" id="PTHR46156:SF1">
    <property type="entry name" value="ZINC FINGER CCCH DOMAIN-CONTAINING PROTEIN 3"/>
    <property type="match status" value="1"/>
</dbReference>
<evidence type="ECO:0000256" key="1">
    <source>
        <dbReference type="ARBA" id="ARBA00022723"/>
    </source>
</evidence>
<dbReference type="EnsemblPlants" id="KEH40506">
    <property type="protein sequence ID" value="KEH40506"/>
    <property type="gene ID" value="MTR_1g029710"/>
</dbReference>
<dbReference type="GO" id="GO:0003677">
    <property type="term" value="F:DNA binding"/>
    <property type="evidence" value="ECO:0007669"/>
    <property type="project" value="UniProtKB-KW"/>
</dbReference>
<evidence type="ECO:0000256" key="7">
    <source>
        <dbReference type="SAM" id="MobiDB-lite"/>
    </source>
</evidence>
<feature type="region of interest" description="Disordered" evidence="7">
    <location>
        <begin position="1131"/>
        <end position="1199"/>
    </location>
</feature>
<dbReference type="GO" id="GO:0008270">
    <property type="term" value="F:zinc ion binding"/>
    <property type="evidence" value="ECO:0007669"/>
    <property type="project" value="UniProtKB-KW"/>
</dbReference>
<reference evidence="9 11" key="2">
    <citation type="journal article" date="2014" name="BMC Genomics">
        <title>An improved genome release (version Mt4.0) for the model legume Medicago truncatula.</title>
        <authorList>
            <person name="Tang H."/>
            <person name="Krishnakumar V."/>
            <person name="Bidwell S."/>
            <person name="Rosen B."/>
            <person name="Chan A."/>
            <person name="Zhou S."/>
            <person name="Gentzbittel L."/>
            <person name="Childs K.L."/>
            <person name="Yandell M."/>
            <person name="Gundlach H."/>
            <person name="Mayer K.F."/>
            <person name="Schwartz D.C."/>
            <person name="Town C.D."/>
        </authorList>
    </citation>
    <scope>GENOME REANNOTATION</scope>
    <source>
        <strain evidence="9">A17</strain>
        <strain evidence="10 11">cv. Jemalong A17</strain>
    </source>
</reference>
<feature type="compositionally biased region" description="Basic and acidic residues" evidence="7">
    <location>
        <begin position="190"/>
        <end position="208"/>
    </location>
</feature>
<keyword evidence="5" id="KW-0238">DNA-binding</keyword>
<keyword evidence="3 6" id="KW-0863">Zinc-finger</keyword>
<feature type="zinc finger region" description="C3H1-type" evidence="6">
    <location>
        <begin position="1780"/>
        <end position="1809"/>
    </location>
</feature>
<dbReference type="OrthoDB" id="3247158at2759"/>
<feature type="compositionally biased region" description="Basic and acidic residues" evidence="7">
    <location>
        <begin position="278"/>
        <end position="295"/>
    </location>
</feature>
<feature type="compositionally biased region" description="Pro residues" evidence="7">
    <location>
        <begin position="20"/>
        <end position="50"/>
    </location>
</feature>
<keyword evidence="11" id="KW-1185">Reference proteome</keyword>
<evidence type="ECO:0000256" key="3">
    <source>
        <dbReference type="ARBA" id="ARBA00022771"/>
    </source>
</evidence>
<dbReference type="SMART" id="SM00356">
    <property type="entry name" value="ZnF_C3H1"/>
    <property type="match status" value="5"/>
</dbReference>
<evidence type="ECO:0000313" key="10">
    <source>
        <dbReference type="EnsemblPlants" id="KEH40506"/>
    </source>
</evidence>
<keyword evidence="1 6" id="KW-0479">Metal-binding</keyword>
<feature type="domain" description="C3H1-type" evidence="8">
    <location>
        <begin position="1780"/>
        <end position="1809"/>
    </location>
</feature>
<feature type="compositionally biased region" description="Pro residues" evidence="7">
    <location>
        <begin position="66"/>
        <end position="76"/>
    </location>
</feature>
<protein>
    <submittedName>
        <fullName evidence="9">Zinc finger CCCH domain protein, putative</fullName>
    </submittedName>
</protein>
<reference evidence="9 11" key="1">
    <citation type="journal article" date="2011" name="Nature">
        <title>The Medicago genome provides insight into the evolution of rhizobial symbioses.</title>
        <authorList>
            <person name="Young N.D."/>
            <person name="Debelle F."/>
            <person name="Oldroyd G.E."/>
            <person name="Geurts R."/>
            <person name="Cannon S.B."/>
            <person name="Udvardi M.K."/>
            <person name="Benedito V.A."/>
            <person name="Mayer K.F."/>
            <person name="Gouzy J."/>
            <person name="Schoof H."/>
            <person name="Van de Peer Y."/>
            <person name="Proost S."/>
            <person name="Cook D.R."/>
            <person name="Meyers B.C."/>
            <person name="Spannagl M."/>
            <person name="Cheung F."/>
            <person name="De Mita S."/>
            <person name="Krishnakumar V."/>
            <person name="Gundlach H."/>
            <person name="Zhou S."/>
            <person name="Mudge J."/>
            <person name="Bharti A.K."/>
            <person name="Murray J.D."/>
            <person name="Naoumkina M.A."/>
            <person name="Rosen B."/>
            <person name="Silverstein K.A."/>
            <person name="Tang H."/>
            <person name="Rombauts S."/>
            <person name="Zhao P.X."/>
            <person name="Zhou P."/>
            <person name="Barbe V."/>
            <person name="Bardou P."/>
            <person name="Bechner M."/>
            <person name="Bellec A."/>
            <person name="Berger A."/>
            <person name="Berges H."/>
            <person name="Bidwell S."/>
            <person name="Bisseling T."/>
            <person name="Choisne N."/>
            <person name="Couloux A."/>
            <person name="Denny R."/>
            <person name="Deshpande S."/>
            <person name="Dai X."/>
            <person name="Doyle J.J."/>
            <person name="Dudez A.M."/>
            <person name="Farmer A.D."/>
            <person name="Fouteau S."/>
            <person name="Franken C."/>
            <person name="Gibelin C."/>
            <person name="Gish J."/>
            <person name="Goldstein S."/>
            <person name="Gonzalez A.J."/>
            <person name="Green P.J."/>
            <person name="Hallab A."/>
            <person name="Hartog M."/>
            <person name="Hua A."/>
            <person name="Humphray S.J."/>
            <person name="Jeong D.H."/>
            <person name="Jing Y."/>
            <person name="Jocker A."/>
            <person name="Kenton S.M."/>
            <person name="Kim D.J."/>
            <person name="Klee K."/>
            <person name="Lai H."/>
            <person name="Lang C."/>
            <person name="Lin S."/>
            <person name="Macmil S.L."/>
            <person name="Magdelenat G."/>
            <person name="Matthews L."/>
            <person name="McCorrison J."/>
            <person name="Monaghan E.L."/>
            <person name="Mun J.H."/>
            <person name="Najar F.Z."/>
            <person name="Nicholson C."/>
            <person name="Noirot C."/>
            <person name="O'Bleness M."/>
            <person name="Paule C.R."/>
            <person name="Poulain J."/>
            <person name="Prion F."/>
            <person name="Qin B."/>
            <person name="Qu C."/>
            <person name="Retzel E.F."/>
            <person name="Riddle C."/>
            <person name="Sallet E."/>
            <person name="Samain S."/>
            <person name="Samson N."/>
            <person name="Sanders I."/>
            <person name="Saurat O."/>
            <person name="Scarpelli C."/>
            <person name="Schiex T."/>
            <person name="Segurens B."/>
            <person name="Severin A.J."/>
            <person name="Sherrier D.J."/>
            <person name="Shi R."/>
            <person name="Sims S."/>
            <person name="Singer S.R."/>
            <person name="Sinharoy S."/>
            <person name="Sterck L."/>
            <person name="Viollet A."/>
            <person name="Wang B.B."/>
            <person name="Wang K."/>
            <person name="Wang M."/>
            <person name="Wang X."/>
            <person name="Warfsmann J."/>
            <person name="Weissenbach J."/>
            <person name="White D.D."/>
            <person name="White J.D."/>
            <person name="Wiley G.B."/>
            <person name="Wincker P."/>
            <person name="Xing Y."/>
            <person name="Yang L."/>
            <person name="Yao Z."/>
            <person name="Ying F."/>
            <person name="Zhai J."/>
            <person name="Zhou L."/>
            <person name="Zuber A."/>
            <person name="Denarie J."/>
            <person name="Dixon R.A."/>
            <person name="May G.D."/>
            <person name="Schwartz D.C."/>
            <person name="Rogers J."/>
            <person name="Quetier F."/>
            <person name="Town C.D."/>
            <person name="Roe B.A."/>
        </authorList>
    </citation>
    <scope>NUCLEOTIDE SEQUENCE [LARGE SCALE GENOMIC DNA]</scope>
    <source>
        <strain evidence="9">A17</strain>
        <strain evidence="10 11">cv. Jemalong A17</strain>
    </source>
</reference>
<name>A0A072VFY2_MEDTR</name>
<feature type="region of interest" description="Disordered" evidence="7">
    <location>
        <begin position="1"/>
        <end position="110"/>
    </location>
</feature>
<feature type="compositionally biased region" description="Basic residues" evidence="7">
    <location>
        <begin position="1905"/>
        <end position="1921"/>
    </location>
</feature>
<evidence type="ECO:0000259" key="8">
    <source>
        <dbReference type="PROSITE" id="PS50103"/>
    </source>
</evidence>
<dbReference type="FunFam" id="4.10.1000.10:FF:000008">
    <property type="entry name" value="zinc finger CCCH domain-containing protein 3"/>
    <property type="match status" value="1"/>
</dbReference>
<feature type="compositionally biased region" description="Acidic residues" evidence="7">
    <location>
        <begin position="1131"/>
        <end position="1143"/>
    </location>
</feature>
<dbReference type="PROSITE" id="PS50103">
    <property type="entry name" value="ZF_C3H1"/>
    <property type="match status" value="3"/>
</dbReference>
<feature type="compositionally biased region" description="Basic and acidic residues" evidence="7">
    <location>
        <begin position="1164"/>
        <end position="1174"/>
    </location>
</feature>
<dbReference type="FunFam" id="4.10.1000.10:FF:000022">
    <property type="entry name" value="Zinc finger CCCH domain-containing protein 7"/>
    <property type="match status" value="1"/>
</dbReference>
<feature type="compositionally biased region" description="Basic and acidic residues" evidence="7">
    <location>
        <begin position="533"/>
        <end position="543"/>
    </location>
</feature>
<feature type="zinc finger region" description="C3H1-type" evidence="6">
    <location>
        <begin position="1884"/>
        <end position="1912"/>
    </location>
</feature>
<feature type="region of interest" description="Disordered" evidence="7">
    <location>
        <begin position="966"/>
        <end position="996"/>
    </location>
</feature>
<evidence type="ECO:0000256" key="2">
    <source>
        <dbReference type="ARBA" id="ARBA00022737"/>
    </source>
</evidence>
<feature type="domain" description="C3H1-type" evidence="8">
    <location>
        <begin position="1835"/>
        <end position="1861"/>
    </location>
</feature>
<dbReference type="Gene3D" id="4.10.1000.10">
    <property type="entry name" value="Zinc finger, CCCH-type"/>
    <property type="match status" value="2"/>
</dbReference>
<dbReference type="InterPro" id="IPR000571">
    <property type="entry name" value="Znf_CCCH"/>
</dbReference>
<feature type="region of interest" description="Disordered" evidence="7">
    <location>
        <begin position="176"/>
        <end position="295"/>
    </location>
</feature>
<evidence type="ECO:0000256" key="5">
    <source>
        <dbReference type="ARBA" id="ARBA00023125"/>
    </source>
</evidence>
<sequence length="2024" mass="222230">MDQRFLHHQDHRTRYAPPIHHLPPPPSLPPPPPPQPLPYRSSLPPPPPFHQSPQFHFYPLQHRRIPPQPAWNPNPNPDDRFHRDSHHHHHHHPPPPPPPSYPPLRYESESNPIPRETFVYTDNANYHHHHRQLTNTASTSNHAYPERDDVSTRIDSRIDSTRIDSRIDNRRWLNERKVHSSSPSHSPFESVKDELSATVKRDYRDSETGRYSNGGNSGSRGNSREFNHHNQGREFSRTPPKKQIQKKSALLRIQNAKPNHRNRDAYVNDSNGNFFRGNGKDQHGRGYMKGEDRKKGSPVEVDVDISFESNVFVAKHIVTAAPSTSGVDAGSVPGKLSSVVQTMNDNNNDTSQKNVGDDCNPNEKKEGLISVEASGTHTRKLASKVVKKKKAVSGGENLNANKNTLGKNVGDGCNSHEKNEVGVSGEASGTGTRKLASKVVKKKKSIKRVVKKGSAKPNISGVSAPPSVANAVGETVVADSGSNAASENVKTGTCLEEKINAADKVSAPDDQGNALAEDKKEGLSMPSLGPECRSQEYKNDEASDIGKESRFERGGSISNTPSCVSSILDRISGSDCLDVCNSVPDLVSVTHIDKATKSLNGSTSEINQLDCGNKQLCQSEVSLSPGKHLDVGCSGNSNLVDVGNEMNNNVISADIINTYNSADDGVCVLNSSDPTSSGKETTNSGNNDIDGEAYCEKMVHVFNRGSTSDGNSDTAIPLPSSGMVAFSSLGDTRIQDGQDCLQNTSVLMHGSDIGASSLEESITVHQFGIMKDAEKQVSPGEVPISAENCDIDITFPNSNISLGFDVRDTSKIEKKGVKTGLNGLTLNLDEISLPPVSHSNDADRGSRILSKDPCYSDGLDHSIQSLDFYSLSNQVGDTALHGKRGFSEAEFCFANNDSDDENKVSPVPKRKKVTASLPNLTEFQSEFSDSVVPATSNAEVPICFSDNQEHKKDDVASSSMGMSIKSNAQSIPYSGDTAKRSTDANRETKSSEHLELEHSDMVFTQCEDLAIPNVQFSVFGCERNDNATPIEHISNITGEKIDSQAAETNYHYRDVVQRSPRADMLSNDLDKKGHSLAQENLVSCPADGNGVTISNSNNELIEDLPYALSDMYSQGMTSDLPDRMITEFTATDDDENICGDEENPNSVSMVKHGSDSDAFTSSKQHTEKNRKSDHAIGCSDPVPRNITPEPAQAHSKVTPLGLNSSCSELNGSKNSPGGVIPKAFKGYSFPFPKSKTKTPASSINALKSRTWHRTDNSNSPASLPRVKLSAGIVPPKRPILEKKNFPNTSYIRKGNSLVRNPTPVAAIPQISSSSFVRRPTPVSAIPQISNNPPSLGLGETPKGTKPENRAVLIDQPIYSKTYVSNTLLQRTSPLHIDTKSEENISSPLLEPPSSGFCENASDLGKFIETNDAPACSEDVLKQYETPENQTAPSSNGECEDEANVGYNSSLNSKRIVYIKPKTNQLVATSTSSDIIVSTDDKGQTAIPDSYYKKRKNQLVRTTFDNHVNQTVATPNNVVNSDGQGDSKVLRNRRFSKRRSHKVAGISSKSSRASLVWTLGSKNSSGNDRDSRHYQKVLPLLSPWKRTTYLRSFIHNSASSFNSCSLSAVGKKLLLLRKRDTVYTRSTRGFSLWKSKVLGIGGSSLKWSKSIEKHSKKANEEATLAVAAVEKKKREKKDPACVGPQTKRERIFRVGSVRYRMDPSRRTLQRISDDESLSSASIGTSLVSKRGYIPRRLVIGNDEYVRIGNGNQLIRDPKKRTRKLAIEKVRWSLHTARQRLARKQKYCQFFTRFGKCNKDGGKCPYIHDPSKIAVCTKFLNGLCSSPNCKLTHKVIPERMPDCSYFLQGLCSNENCPYRHVNVNPKASICEGFLKGYCADGNECRKKHSYVCPSFEATGTCTQGSKCKLHHPKKQSRGKKRKRSGDQNNGRGRYFGSIPVEISEPRMMVAPRHPQQSEEHEDELTDYISLDVYEEAEDRVDQSFEASTFCDNDTVDLQLDTSDELIKPVSIIAKFALQSQSRSLQT</sequence>
<reference evidence="10" key="3">
    <citation type="submission" date="2015-04" db="UniProtKB">
        <authorList>
            <consortium name="EnsemblPlants"/>
        </authorList>
    </citation>
    <scope>IDENTIFICATION</scope>
    <source>
        <strain evidence="10">cv. Jemalong A17</strain>
    </source>
</reference>
<gene>
    <name evidence="10" type="primary">25482449</name>
    <name evidence="9" type="ordered locus">MTR_1g029710</name>
</gene>
<dbReference type="Proteomes" id="UP000002051">
    <property type="component" value="Unassembled WGS sequence"/>
</dbReference>
<keyword evidence="2" id="KW-0677">Repeat</keyword>
<feature type="region of interest" description="Disordered" evidence="7">
    <location>
        <begin position="1899"/>
        <end position="1934"/>
    </location>
</feature>
<feature type="compositionally biased region" description="Basic and acidic residues" evidence="7">
    <location>
        <begin position="144"/>
        <end position="155"/>
    </location>
</feature>
<keyword evidence="4 6" id="KW-0862">Zinc</keyword>
<dbReference type="PANTHER" id="PTHR46156">
    <property type="entry name" value="CCCH ZINGC FINGER"/>
    <property type="match status" value="1"/>
</dbReference>
<feature type="compositionally biased region" description="Basic and acidic residues" evidence="7">
    <location>
        <begin position="222"/>
        <end position="236"/>
    </location>
</feature>
<feature type="compositionally biased region" description="Polar residues" evidence="7">
    <location>
        <begin position="133"/>
        <end position="142"/>
    </location>
</feature>
<proteinExistence type="predicted"/>
<feature type="region of interest" description="Disordered" evidence="7">
    <location>
        <begin position="504"/>
        <end position="543"/>
    </location>
</feature>
<organism evidence="9 11">
    <name type="scientific">Medicago truncatula</name>
    <name type="common">Barrel medic</name>
    <name type="synonym">Medicago tribuloides</name>
    <dbReference type="NCBI Taxonomy" id="3880"/>
    <lineage>
        <taxon>Eukaryota</taxon>
        <taxon>Viridiplantae</taxon>
        <taxon>Streptophyta</taxon>
        <taxon>Embryophyta</taxon>
        <taxon>Tracheophyta</taxon>
        <taxon>Spermatophyta</taxon>
        <taxon>Magnoliopsida</taxon>
        <taxon>eudicotyledons</taxon>
        <taxon>Gunneridae</taxon>
        <taxon>Pentapetalae</taxon>
        <taxon>rosids</taxon>
        <taxon>fabids</taxon>
        <taxon>Fabales</taxon>
        <taxon>Fabaceae</taxon>
        <taxon>Papilionoideae</taxon>
        <taxon>50 kb inversion clade</taxon>
        <taxon>NPAAA clade</taxon>
        <taxon>Hologalegina</taxon>
        <taxon>IRL clade</taxon>
        <taxon>Trifolieae</taxon>
        <taxon>Medicago</taxon>
    </lineage>
</organism>